<dbReference type="InterPro" id="IPR029501">
    <property type="entry name" value="EndoU_bac"/>
</dbReference>
<feature type="domain" description="Bacterial EndoU nuclease" evidence="1">
    <location>
        <begin position="74"/>
        <end position="192"/>
    </location>
</feature>
<accession>A0A918MMM9</accession>
<evidence type="ECO:0000259" key="1">
    <source>
        <dbReference type="Pfam" id="PF14436"/>
    </source>
</evidence>
<dbReference type="Proteomes" id="UP000634668">
    <property type="component" value="Unassembled WGS sequence"/>
</dbReference>
<gene>
    <name evidence="2" type="ORF">GCM10007383_24870</name>
</gene>
<reference evidence="2" key="2">
    <citation type="submission" date="2020-09" db="EMBL/GenBank/DDBJ databases">
        <authorList>
            <person name="Sun Q."/>
            <person name="Kim S."/>
        </authorList>
    </citation>
    <scope>NUCLEOTIDE SEQUENCE</scope>
    <source>
        <strain evidence="2">KCTC 12113</strain>
    </source>
</reference>
<evidence type="ECO:0000313" key="2">
    <source>
        <dbReference type="EMBL" id="GGW39173.1"/>
    </source>
</evidence>
<protein>
    <recommendedName>
        <fullName evidence="1">Bacterial EndoU nuclease domain-containing protein</fullName>
    </recommendedName>
</protein>
<dbReference type="Pfam" id="PF14436">
    <property type="entry name" value="EndoU_bacteria"/>
    <property type="match status" value="1"/>
</dbReference>
<dbReference type="AlphaFoldDB" id="A0A918MMM9"/>
<dbReference type="GO" id="GO:0004519">
    <property type="term" value="F:endonuclease activity"/>
    <property type="evidence" value="ECO:0007669"/>
    <property type="project" value="InterPro"/>
</dbReference>
<comment type="caution">
    <text evidence="2">The sequence shown here is derived from an EMBL/GenBank/DDBJ whole genome shotgun (WGS) entry which is preliminary data.</text>
</comment>
<evidence type="ECO:0000313" key="3">
    <source>
        <dbReference type="Proteomes" id="UP000634668"/>
    </source>
</evidence>
<dbReference type="EMBL" id="BMWP01000017">
    <property type="protein sequence ID" value="GGW39173.1"/>
    <property type="molecule type" value="Genomic_DNA"/>
</dbReference>
<proteinExistence type="predicted"/>
<sequence>MKVPIFHKIDFLESDGPFEDLYSLRRKSTIYRNLVLRNPKRAQQICEERNIDVMKDFVFTEEDVSVSKDFIELIEHCTKGKVSKGKISGIHFYDEKHVKILKVLEKNNVNGVFEAEIEYFDLNSNRWTEKEKSTTFFPLSWSLNKLFHECLFAVNNKQKKENSENVYVSKTESGIEVEIIKKQGLLKSIYPLL</sequence>
<organism evidence="2 3">
    <name type="scientific">Arenibacter certesii</name>
    <dbReference type="NCBI Taxonomy" id="228955"/>
    <lineage>
        <taxon>Bacteria</taxon>
        <taxon>Pseudomonadati</taxon>
        <taxon>Bacteroidota</taxon>
        <taxon>Flavobacteriia</taxon>
        <taxon>Flavobacteriales</taxon>
        <taxon>Flavobacteriaceae</taxon>
        <taxon>Arenibacter</taxon>
    </lineage>
</organism>
<dbReference type="RefSeq" id="WP_026813668.1">
    <property type="nucleotide sequence ID" value="NZ_BMWP01000017.1"/>
</dbReference>
<name>A0A918MMM9_9FLAO</name>
<keyword evidence="3" id="KW-1185">Reference proteome</keyword>
<reference evidence="2" key="1">
    <citation type="journal article" date="2014" name="Int. J. Syst. Evol. Microbiol.">
        <title>Complete genome sequence of Corynebacterium casei LMG S-19264T (=DSM 44701T), isolated from a smear-ripened cheese.</title>
        <authorList>
            <consortium name="US DOE Joint Genome Institute (JGI-PGF)"/>
            <person name="Walter F."/>
            <person name="Albersmeier A."/>
            <person name="Kalinowski J."/>
            <person name="Ruckert C."/>
        </authorList>
    </citation>
    <scope>NUCLEOTIDE SEQUENCE</scope>
    <source>
        <strain evidence="2">KCTC 12113</strain>
    </source>
</reference>